<dbReference type="InterPro" id="IPR049783">
    <property type="entry name" value="ABC_perm_TupB-like"/>
</dbReference>
<keyword evidence="5 9" id="KW-1133">Transmembrane helix</keyword>
<evidence type="ECO:0000256" key="3">
    <source>
        <dbReference type="ARBA" id="ARBA00022448"/>
    </source>
</evidence>
<organism evidence="11 12">
    <name type="scientific">Reinekea marinisedimentorum</name>
    <dbReference type="NCBI Taxonomy" id="230495"/>
    <lineage>
        <taxon>Bacteria</taxon>
        <taxon>Pseudomonadati</taxon>
        <taxon>Pseudomonadota</taxon>
        <taxon>Gammaproteobacteria</taxon>
        <taxon>Oceanospirillales</taxon>
        <taxon>Saccharospirillaceae</taxon>
        <taxon>Reinekea</taxon>
    </lineage>
</organism>
<evidence type="ECO:0000256" key="9">
    <source>
        <dbReference type="RuleBase" id="RU363032"/>
    </source>
</evidence>
<dbReference type="GO" id="GO:0005886">
    <property type="term" value="C:plasma membrane"/>
    <property type="evidence" value="ECO:0007669"/>
    <property type="project" value="UniProtKB-SubCell"/>
</dbReference>
<dbReference type="PANTHER" id="PTHR30406">
    <property type="entry name" value="SULFATE TRANSPORT SYSTEM PERMEASE PROTEIN"/>
    <property type="match status" value="1"/>
</dbReference>
<evidence type="ECO:0000256" key="6">
    <source>
        <dbReference type="ARBA" id="ARBA00023032"/>
    </source>
</evidence>
<feature type="transmembrane region" description="Helical" evidence="9">
    <location>
        <begin position="165"/>
        <end position="194"/>
    </location>
</feature>
<keyword evidence="3 9" id="KW-0813">Transport</keyword>
<protein>
    <submittedName>
        <fullName evidence="11">Molybdate transport system permease protein</fullName>
    </submittedName>
</protein>
<dbReference type="InterPro" id="IPR006469">
    <property type="entry name" value="NifC_ABC_porter"/>
</dbReference>
<sequence length="270" mass="28990">MPAMFIAFLFPLVLFSSVIIGAVASLLFYLSPNELLQAFTSAETWFALRLTLSSSLISLIASLFLGIPSAYVLARYRFAGKVVLETLLDLPMVTPPLVAGLGLLFLLGRNNPVGHTLNNLGVEVLFTPLAIIVAQTYVATSVIARSAQATFSQQDTEYRHMAMTLGLSSGWTFILVELPMAAKGLVAAIILGWARALGEFGATLMIAGATRMYIETLPVAVYLSISSGESELAVACAVILLALAFLLLIGIRLVNTAYSTVRIRHVEYSV</sequence>
<evidence type="ECO:0000259" key="10">
    <source>
        <dbReference type="PROSITE" id="PS50928"/>
    </source>
</evidence>
<dbReference type="NCBIfam" id="NF038017">
    <property type="entry name" value="ABC_perm1"/>
    <property type="match status" value="1"/>
</dbReference>
<dbReference type="EMBL" id="SLZR01000009">
    <property type="protein sequence ID" value="TCS40375.1"/>
    <property type="molecule type" value="Genomic_DNA"/>
</dbReference>
<feature type="transmembrane region" description="Helical" evidence="9">
    <location>
        <begin position="7"/>
        <end position="30"/>
    </location>
</feature>
<dbReference type="Gene3D" id="1.10.3720.10">
    <property type="entry name" value="MetI-like"/>
    <property type="match status" value="1"/>
</dbReference>
<dbReference type="InterPro" id="IPR005667">
    <property type="entry name" value="Sulph_transpt2"/>
</dbReference>
<feature type="transmembrane region" description="Helical" evidence="9">
    <location>
        <begin position="50"/>
        <end position="74"/>
    </location>
</feature>
<evidence type="ECO:0000256" key="8">
    <source>
        <dbReference type="ARBA" id="ARBA00025323"/>
    </source>
</evidence>
<evidence type="ECO:0000313" key="11">
    <source>
        <dbReference type="EMBL" id="TCS40375.1"/>
    </source>
</evidence>
<dbReference type="SUPFAM" id="SSF161098">
    <property type="entry name" value="MetI-like"/>
    <property type="match status" value="1"/>
</dbReference>
<feature type="transmembrane region" description="Helical" evidence="9">
    <location>
        <begin position="86"/>
        <end position="108"/>
    </location>
</feature>
<dbReference type="NCBIfam" id="TIGR01581">
    <property type="entry name" value="Mo_ABC_porter"/>
    <property type="match status" value="1"/>
</dbReference>
<reference evidence="11 12" key="1">
    <citation type="submission" date="2019-03" db="EMBL/GenBank/DDBJ databases">
        <title>Genomic Encyclopedia of Archaeal and Bacterial Type Strains, Phase II (KMG-II): from individual species to whole genera.</title>
        <authorList>
            <person name="Goeker M."/>
        </authorList>
    </citation>
    <scope>NUCLEOTIDE SEQUENCE [LARGE SCALE GENOMIC DNA]</scope>
    <source>
        <strain evidence="11 12">DSM 15388</strain>
    </source>
</reference>
<feature type="transmembrane region" description="Helical" evidence="9">
    <location>
        <begin position="232"/>
        <end position="254"/>
    </location>
</feature>
<accession>A0A4R3I3H7</accession>
<evidence type="ECO:0000256" key="4">
    <source>
        <dbReference type="ARBA" id="ARBA00022692"/>
    </source>
</evidence>
<dbReference type="Pfam" id="PF00528">
    <property type="entry name" value="BPD_transp_1"/>
    <property type="match status" value="1"/>
</dbReference>
<dbReference type="CDD" id="cd06261">
    <property type="entry name" value="TM_PBP2"/>
    <property type="match status" value="1"/>
</dbReference>
<dbReference type="InterPro" id="IPR035906">
    <property type="entry name" value="MetI-like_sf"/>
</dbReference>
<evidence type="ECO:0000313" key="12">
    <source>
        <dbReference type="Proteomes" id="UP000295793"/>
    </source>
</evidence>
<keyword evidence="7 9" id="KW-0472">Membrane</keyword>
<dbReference type="PANTHER" id="PTHR30406:SF8">
    <property type="entry name" value="SULFATE TRANSPORT SYSTEM PERMEASE PROTEIN CYST"/>
    <property type="match status" value="1"/>
</dbReference>
<keyword evidence="6" id="KW-0764">Sulfate transport</keyword>
<dbReference type="AlphaFoldDB" id="A0A4R3I3H7"/>
<dbReference type="RefSeq" id="WP_207902716.1">
    <property type="nucleotide sequence ID" value="NZ_SLZR01000009.1"/>
</dbReference>
<keyword evidence="4 9" id="KW-0812">Transmembrane</keyword>
<gene>
    <name evidence="11" type="ORF">BCF53_10984</name>
</gene>
<feature type="domain" description="ABC transmembrane type-1" evidence="10">
    <location>
        <begin position="48"/>
        <end position="251"/>
    </location>
</feature>
<comment type="subunit">
    <text evidence="2">The complex is composed of two ATP-binding proteins (CysA), two transmembrane proteins (CysT and CysW) and a solute-binding protein (CysP).</text>
</comment>
<name>A0A4R3I3H7_9GAMM</name>
<proteinExistence type="inferred from homology"/>
<feature type="transmembrane region" description="Helical" evidence="9">
    <location>
        <begin position="120"/>
        <end position="144"/>
    </location>
</feature>
<evidence type="ECO:0000256" key="2">
    <source>
        <dbReference type="ARBA" id="ARBA00011779"/>
    </source>
</evidence>
<evidence type="ECO:0000256" key="1">
    <source>
        <dbReference type="ARBA" id="ARBA00004651"/>
    </source>
</evidence>
<evidence type="ECO:0000256" key="7">
    <source>
        <dbReference type="ARBA" id="ARBA00023136"/>
    </source>
</evidence>
<comment type="similarity">
    <text evidence="9">Belongs to the binding-protein-dependent transport system permease family.</text>
</comment>
<dbReference type="PROSITE" id="PS50928">
    <property type="entry name" value="ABC_TM1"/>
    <property type="match status" value="1"/>
</dbReference>
<dbReference type="InterPro" id="IPR000515">
    <property type="entry name" value="MetI-like"/>
</dbReference>
<keyword evidence="12" id="KW-1185">Reference proteome</keyword>
<comment type="caution">
    <text evidence="11">The sequence shown here is derived from an EMBL/GenBank/DDBJ whole genome shotgun (WGS) entry which is preliminary data.</text>
</comment>
<dbReference type="Proteomes" id="UP000295793">
    <property type="component" value="Unassembled WGS sequence"/>
</dbReference>
<evidence type="ECO:0000256" key="5">
    <source>
        <dbReference type="ARBA" id="ARBA00022989"/>
    </source>
</evidence>
<comment type="function">
    <text evidence="8">Part of the ABC transporter complex CysAWTP (TC 3.A.1.6.1) involved in sulfate/thiosulfate import. Probably responsible for the translocation of the substrate across the membrane.</text>
</comment>
<comment type="subcellular location">
    <subcellularLocation>
        <location evidence="1 9">Cell membrane</location>
        <topology evidence="1 9">Multi-pass membrane protein</topology>
    </subcellularLocation>
</comment>
<dbReference type="GO" id="GO:0015419">
    <property type="term" value="F:ABC-type sulfate transporter activity"/>
    <property type="evidence" value="ECO:0007669"/>
    <property type="project" value="InterPro"/>
</dbReference>